<name>A0A1I0N9J4_9BACT</name>
<dbReference type="RefSeq" id="WP_090257443.1">
    <property type="nucleotide sequence ID" value="NZ_FOIR01000001.1"/>
</dbReference>
<dbReference type="Gene3D" id="3.40.50.1980">
    <property type="entry name" value="Nitrogenase molybdenum iron protein domain"/>
    <property type="match status" value="2"/>
</dbReference>
<dbReference type="Proteomes" id="UP000199437">
    <property type="component" value="Unassembled WGS sequence"/>
</dbReference>
<evidence type="ECO:0000259" key="1">
    <source>
        <dbReference type="PROSITE" id="PS50983"/>
    </source>
</evidence>
<keyword evidence="3" id="KW-1185">Reference proteome</keyword>
<dbReference type="Pfam" id="PF01497">
    <property type="entry name" value="Peripla_BP_2"/>
    <property type="match status" value="1"/>
</dbReference>
<proteinExistence type="predicted"/>
<dbReference type="InterPro" id="IPR050902">
    <property type="entry name" value="ABC_Transporter_SBP"/>
</dbReference>
<evidence type="ECO:0000313" key="2">
    <source>
        <dbReference type="EMBL" id="SEV97882.1"/>
    </source>
</evidence>
<protein>
    <submittedName>
        <fullName evidence="2">Iron complex transport system substrate-binding protein</fullName>
    </submittedName>
</protein>
<dbReference type="SUPFAM" id="SSF53807">
    <property type="entry name" value="Helical backbone' metal receptor"/>
    <property type="match status" value="1"/>
</dbReference>
<dbReference type="PANTHER" id="PTHR30535">
    <property type="entry name" value="VITAMIN B12-BINDING PROTEIN"/>
    <property type="match status" value="1"/>
</dbReference>
<gene>
    <name evidence="2" type="ORF">SAMN05216290_1030</name>
</gene>
<organism evidence="2 3">
    <name type="scientific">Roseivirga pacifica</name>
    <dbReference type="NCBI Taxonomy" id="1267423"/>
    <lineage>
        <taxon>Bacteria</taxon>
        <taxon>Pseudomonadati</taxon>
        <taxon>Bacteroidota</taxon>
        <taxon>Cytophagia</taxon>
        <taxon>Cytophagales</taxon>
        <taxon>Roseivirgaceae</taxon>
        <taxon>Roseivirga</taxon>
    </lineage>
</organism>
<reference evidence="3" key="1">
    <citation type="submission" date="2016-10" db="EMBL/GenBank/DDBJ databases">
        <authorList>
            <person name="Varghese N."/>
            <person name="Submissions S."/>
        </authorList>
    </citation>
    <scope>NUCLEOTIDE SEQUENCE [LARGE SCALE GENOMIC DNA]</scope>
    <source>
        <strain evidence="3">CGMCC 1.12402</strain>
    </source>
</reference>
<dbReference type="GO" id="GO:0071281">
    <property type="term" value="P:cellular response to iron ion"/>
    <property type="evidence" value="ECO:0007669"/>
    <property type="project" value="TreeGrafter"/>
</dbReference>
<evidence type="ECO:0000313" key="3">
    <source>
        <dbReference type="Proteomes" id="UP000199437"/>
    </source>
</evidence>
<dbReference type="EMBL" id="FOIR01000001">
    <property type="protein sequence ID" value="SEV97882.1"/>
    <property type="molecule type" value="Genomic_DNA"/>
</dbReference>
<dbReference type="PANTHER" id="PTHR30535:SF34">
    <property type="entry name" value="MOLYBDATE-BINDING PROTEIN MOLA"/>
    <property type="match status" value="1"/>
</dbReference>
<feature type="domain" description="Fe/B12 periplasmic-binding" evidence="1">
    <location>
        <begin position="112"/>
        <end position="386"/>
    </location>
</feature>
<dbReference type="GeneID" id="99985767"/>
<dbReference type="PROSITE" id="PS50983">
    <property type="entry name" value="FE_B12_PBP"/>
    <property type="match status" value="1"/>
</dbReference>
<dbReference type="InterPro" id="IPR002491">
    <property type="entry name" value="ABC_transptr_periplasmic_BD"/>
</dbReference>
<sequence length="399" mass="45503">MQRLRFKHYHRWADNTLPWLLLLALFVGCSSSNKSSEDAQSFDPNHDYFPEKISIDHAVGFDVAYHNNWKELQIFRHYNDFVDTVRFALVQKGTPKPKGYAKNRTVQVPVAQIGSMSTTHIGMFEMLNALDNLKAVETAKYISSEKVHKLIEDQKVLELAPAGMLNTELAIASEIDVLLGVGYPNSQNDSYQELENAGIPVLLNADWQEFNLLGRAEWVKVLALLLNKEKEVNTAFSKIESEYNEVLQLVENKVEQGPMTITGIAQGDAWFVAGGKSFGYHVLEIANVQYPWSNDKSTGSLKLDFETVYEFGLEADYWMVPGSAKSLSDIEQRDMRYTDFKSFRKQQIYNIYGRYTEGGGNDYYESGIVNPQVILKDVVRIFHPELLPDHELVYYAQLQ</sequence>
<dbReference type="OrthoDB" id="9812528at2"/>
<accession>A0A1I0N9J4</accession>
<dbReference type="STRING" id="1267423.SAMN05216290_1030"/>
<dbReference type="AlphaFoldDB" id="A0A1I0N9J4"/>
<dbReference type="PROSITE" id="PS51257">
    <property type="entry name" value="PROKAR_LIPOPROTEIN"/>
    <property type="match status" value="1"/>
</dbReference>